<dbReference type="OrthoDB" id="2583609at2"/>
<keyword evidence="5" id="KW-1185">Reference proteome</keyword>
<organism evidence="4 5">
    <name type="scientific">Niallia nealsonii</name>
    <dbReference type="NCBI Taxonomy" id="115979"/>
    <lineage>
        <taxon>Bacteria</taxon>
        <taxon>Bacillati</taxon>
        <taxon>Bacillota</taxon>
        <taxon>Bacilli</taxon>
        <taxon>Bacillales</taxon>
        <taxon>Bacillaceae</taxon>
        <taxon>Niallia</taxon>
    </lineage>
</organism>
<dbReference type="InterPro" id="IPR036779">
    <property type="entry name" value="LysM_dom_sf"/>
</dbReference>
<protein>
    <recommendedName>
        <fullName evidence="3">LysM domain-containing protein</fullName>
    </recommendedName>
</protein>
<feature type="region of interest" description="Disordered" evidence="1">
    <location>
        <begin position="1"/>
        <end position="50"/>
    </location>
</feature>
<comment type="caution">
    <text evidence="4">The sequence shown here is derived from an EMBL/GenBank/DDBJ whole genome shotgun (WGS) entry which is preliminary data.</text>
</comment>
<feature type="compositionally biased region" description="Low complexity" evidence="1">
    <location>
        <begin position="155"/>
        <end position="164"/>
    </location>
</feature>
<keyword evidence="2" id="KW-0472">Membrane</keyword>
<gene>
    <name evidence="4" type="ORF">CWS01_08770</name>
</gene>
<keyword evidence="2" id="KW-0812">Transmembrane</keyword>
<dbReference type="Gene3D" id="3.10.350.10">
    <property type="entry name" value="LysM domain"/>
    <property type="match status" value="1"/>
</dbReference>
<dbReference type="SMART" id="SM00257">
    <property type="entry name" value="LysM"/>
    <property type="match status" value="1"/>
</dbReference>
<feature type="region of interest" description="Disordered" evidence="1">
    <location>
        <begin position="99"/>
        <end position="164"/>
    </location>
</feature>
<name>A0A2N0Z3U0_9BACI</name>
<evidence type="ECO:0000259" key="3">
    <source>
        <dbReference type="PROSITE" id="PS51782"/>
    </source>
</evidence>
<accession>A0A2N0Z3U0</accession>
<dbReference type="Proteomes" id="UP000233375">
    <property type="component" value="Unassembled WGS sequence"/>
</dbReference>
<feature type="compositionally biased region" description="Acidic residues" evidence="1">
    <location>
        <begin position="105"/>
        <end position="120"/>
    </location>
</feature>
<proteinExistence type="predicted"/>
<evidence type="ECO:0000256" key="2">
    <source>
        <dbReference type="SAM" id="Phobius"/>
    </source>
</evidence>
<feature type="transmembrane region" description="Helical" evidence="2">
    <location>
        <begin position="55"/>
        <end position="76"/>
    </location>
</feature>
<dbReference type="EMBL" id="PISE01000016">
    <property type="protein sequence ID" value="PKG24149.1"/>
    <property type="molecule type" value="Genomic_DNA"/>
</dbReference>
<dbReference type="RefSeq" id="WP_101176811.1">
    <property type="nucleotide sequence ID" value="NZ_PISE01000016.1"/>
</dbReference>
<feature type="compositionally biased region" description="Basic and acidic residues" evidence="1">
    <location>
        <begin position="134"/>
        <end position="154"/>
    </location>
</feature>
<dbReference type="AlphaFoldDB" id="A0A2N0Z3U0"/>
<dbReference type="Pfam" id="PF01476">
    <property type="entry name" value="LysM"/>
    <property type="match status" value="1"/>
</dbReference>
<feature type="domain" description="LysM" evidence="3">
    <location>
        <begin position="171"/>
        <end position="217"/>
    </location>
</feature>
<dbReference type="PROSITE" id="PS51782">
    <property type="entry name" value="LYSM"/>
    <property type="match status" value="1"/>
</dbReference>
<dbReference type="SUPFAM" id="SSF54106">
    <property type="entry name" value="LysM domain"/>
    <property type="match status" value="1"/>
</dbReference>
<feature type="compositionally biased region" description="Basic and acidic residues" evidence="1">
    <location>
        <begin position="1"/>
        <end position="15"/>
    </location>
</feature>
<keyword evidence="2" id="KW-1133">Transmembrane helix</keyword>
<evidence type="ECO:0000256" key="1">
    <source>
        <dbReference type="SAM" id="MobiDB-lite"/>
    </source>
</evidence>
<evidence type="ECO:0000313" key="5">
    <source>
        <dbReference type="Proteomes" id="UP000233375"/>
    </source>
</evidence>
<reference evidence="4 5" key="1">
    <citation type="journal article" date="2003" name="Int. J. Syst. Evol. Microbiol.">
        <title>Bacillus nealsonii sp. nov., isolated from a spacecraft-assembly facility, whose spores are gamma-radiation resistant.</title>
        <authorList>
            <person name="Venkateswaran K."/>
            <person name="Kempf M."/>
            <person name="Chen F."/>
            <person name="Satomi M."/>
            <person name="Nicholson W."/>
            <person name="Kern R."/>
        </authorList>
    </citation>
    <scope>NUCLEOTIDE SEQUENCE [LARGE SCALE GENOMIC DNA]</scope>
    <source>
        <strain evidence="4 5">FO-92</strain>
    </source>
</reference>
<sequence length="220" mass="24941">MTREDSYRKQAELQKKRIPRSNNIKVETKKENSKKELPSRSSVHRKKGKKKTLKIPGMTLLVIIFILLPISLFFILKTLSNIEFSQIVPSDSASKMFERVNIEKTEEDDAGKEEETDTMEEEKQTSQTEDDNKEETNSAEKKQTADEAAEKTAESQETSSQTNNSTIGKVVYHEVVQGETLFTISLKYYPSGNGVDLIKQANQLINNEIMVGQTLKIPLP</sequence>
<evidence type="ECO:0000313" key="4">
    <source>
        <dbReference type="EMBL" id="PKG24149.1"/>
    </source>
</evidence>
<dbReference type="InterPro" id="IPR018392">
    <property type="entry name" value="LysM"/>
</dbReference>
<feature type="compositionally biased region" description="Basic and acidic residues" evidence="1">
    <location>
        <begin position="26"/>
        <end position="38"/>
    </location>
</feature>